<sequence length="181" mass="19810">MTFKHLMLAGGMLGLMAIARNVTRKGAGLTQKITPENLAGELRIIGNFQKRVGALAAEKSQREAVRGFARRMMDDHARLSQRLETIAINEGLWMPGVDLDGLRTSLADKLQRAPLSAFDALYLQTQDNAHNDAIALLEGFVAASEAGALKDFAEDALNQLIDHQSHIRDLMTTQPEDALAF</sequence>
<name>A0A918QFZ2_9CAUL</name>
<reference evidence="2" key="1">
    <citation type="journal article" date="2014" name="Int. J. Syst. Evol. Microbiol.">
        <title>Complete genome sequence of Corynebacterium casei LMG S-19264T (=DSM 44701T), isolated from a smear-ripened cheese.</title>
        <authorList>
            <consortium name="US DOE Joint Genome Institute (JGI-PGF)"/>
            <person name="Walter F."/>
            <person name="Albersmeier A."/>
            <person name="Kalinowski J."/>
            <person name="Ruckert C."/>
        </authorList>
    </citation>
    <scope>NUCLEOTIDE SEQUENCE</scope>
    <source>
        <strain evidence="2">KCTC 32296</strain>
    </source>
</reference>
<evidence type="ECO:0000313" key="2">
    <source>
        <dbReference type="EMBL" id="GGZ43383.1"/>
    </source>
</evidence>
<dbReference type="InterPro" id="IPR012347">
    <property type="entry name" value="Ferritin-like"/>
</dbReference>
<dbReference type="Proteomes" id="UP000662572">
    <property type="component" value="Unassembled WGS sequence"/>
</dbReference>
<protein>
    <recommendedName>
        <fullName evidence="1">DUF4142 domain-containing protein</fullName>
    </recommendedName>
</protein>
<dbReference type="Gene3D" id="1.20.1260.10">
    <property type="match status" value="1"/>
</dbReference>
<dbReference type="Pfam" id="PF13628">
    <property type="entry name" value="DUF4142"/>
    <property type="match status" value="1"/>
</dbReference>
<evidence type="ECO:0000259" key="1">
    <source>
        <dbReference type="Pfam" id="PF13628"/>
    </source>
</evidence>
<evidence type="ECO:0000313" key="3">
    <source>
        <dbReference type="Proteomes" id="UP000662572"/>
    </source>
</evidence>
<proteinExistence type="predicted"/>
<dbReference type="InterPro" id="IPR025419">
    <property type="entry name" value="DUF4142"/>
</dbReference>
<dbReference type="RefSeq" id="WP_189488606.1">
    <property type="nucleotide sequence ID" value="NZ_BMZB01000006.1"/>
</dbReference>
<feature type="domain" description="DUF4142" evidence="1">
    <location>
        <begin position="37"/>
        <end position="170"/>
    </location>
</feature>
<gene>
    <name evidence="2" type="ORF">GCM10011273_32760</name>
</gene>
<dbReference type="PANTHER" id="PTHR38593">
    <property type="entry name" value="BLR2558 PROTEIN"/>
    <property type="match status" value="1"/>
</dbReference>
<organism evidence="2 3">
    <name type="scientific">Asticcacaulis endophyticus</name>
    <dbReference type="NCBI Taxonomy" id="1395890"/>
    <lineage>
        <taxon>Bacteria</taxon>
        <taxon>Pseudomonadati</taxon>
        <taxon>Pseudomonadota</taxon>
        <taxon>Alphaproteobacteria</taxon>
        <taxon>Caulobacterales</taxon>
        <taxon>Caulobacteraceae</taxon>
        <taxon>Asticcacaulis</taxon>
    </lineage>
</organism>
<dbReference type="AlphaFoldDB" id="A0A918QFZ2"/>
<dbReference type="EMBL" id="BMZB01000006">
    <property type="protein sequence ID" value="GGZ43383.1"/>
    <property type="molecule type" value="Genomic_DNA"/>
</dbReference>
<keyword evidence="3" id="KW-1185">Reference proteome</keyword>
<comment type="caution">
    <text evidence="2">The sequence shown here is derived from an EMBL/GenBank/DDBJ whole genome shotgun (WGS) entry which is preliminary data.</text>
</comment>
<accession>A0A918QFZ2</accession>
<reference evidence="2" key="2">
    <citation type="submission" date="2020-09" db="EMBL/GenBank/DDBJ databases">
        <authorList>
            <person name="Sun Q."/>
            <person name="Kim S."/>
        </authorList>
    </citation>
    <scope>NUCLEOTIDE SEQUENCE</scope>
    <source>
        <strain evidence="2">KCTC 32296</strain>
    </source>
</reference>
<dbReference type="PANTHER" id="PTHR38593:SF1">
    <property type="entry name" value="BLR2558 PROTEIN"/>
    <property type="match status" value="1"/>
</dbReference>